<gene>
    <name evidence="1" type="ORF">BRYFOR_05131</name>
</gene>
<name>C6L941_9FIRM</name>
<keyword evidence="2" id="KW-1185">Reference proteome</keyword>
<organism evidence="1 2">
    <name type="scientific">Marvinbryantia formatexigens DSM 14469</name>
    <dbReference type="NCBI Taxonomy" id="478749"/>
    <lineage>
        <taxon>Bacteria</taxon>
        <taxon>Bacillati</taxon>
        <taxon>Bacillota</taxon>
        <taxon>Clostridia</taxon>
        <taxon>Lachnospirales</taxon>
        <taxon>Lachnospiraceae</taxon>
        <taxon>Marvinbryantia</taxon>
    </lineage>
</organism>
<accession>C6L941</accession>
<dbReference type="EMBL" id="ACCL02000001">
    <property type="protein sequence ID" value="EET62780.1"/>
    <property type="molecule type" value="Genomic_DNA"/>
</dbReference>
<evidence type="ECO:0000313" key="1">
    <source>
        <dbReference type="EMBL" id="EET62780.1"/>
    </source>
</evidence>
<proteinExistence type="predicted"/>
<evidence type="ECO:0000313" key="2">
    <source>
        <dbReference type="Proteomes" id="UP000005561"/>
    </source>
</evidence>
<protein>
    <submittedName>
        <fullName evidence="1">Uncharacterized protein</fullName>
    </submittedName>
</protein>
<dbReference type="AlphaFoldDB" id="C6L941"/>
<reference evidence="1" key="1">
    <citation type="submission" date="2009-07" db="EMBL/GenBank/DDBJ databases">
        <authorList>
            <person name="Weinstock G."/>
            <person name="Sodergren E."/>
            <person name="Clifton S."/>
            <person name="Fulton L."/>
            <person name="Fulton B."/>
            <person name="Courtney L."/>
            <person name="Fronick C."/>
            <person name="Harrison M."/>
            <person name="Strong C."/>
            <person name="Farmer C."/>
            <person name="Delahaunty K."/>
            <person name="Markovic C."/>
            <person name="Hall O."/>
            <person name="Minx P."/>
            <person name="Tomlinson C."/>
            <person name="Mitreva M."/>
            <person name="Nelson J."/>
            <person name="Hou S."/>
            <person name="Wollam A."/>
            <person name="Pepin K.H."/>
            <person name="Johnson M."/>
            <person name="Bhonagiri V."/>
            <person name="Nash W.E."/>
            <person name="Warren W."/>
            <person name="Chinwalla A."/>
            <person name="Mardis E.R."/>
            <person name="Wilson R.K."/>
        </authorList>
    </citation>
    <scope>NUCLEOTIDE SEQUENCE [LARGE SCALE GENOMIC DNA]</scope>
    <source>
        <strain evidence="1">DSM 14469</strain>
    </source>
</reference>
<dbReference type="Proteomes" id="UP000005561">
    <property type="component" value="Unassembled WGS sequence"/>
</dbReference>
<comment type="caution">
    <text evidence="1">The sequence shown here is derived from an EMBL/GenBank/DDBJ whole genome shotgun (WGS) entry which is preliminary data.</text>
</comment>
<sequence>MQWNTASCVCPKTIGRFCRFCEHSGSNFVRPASMEAKLLLTGGAAKSKNQRVFGQTQDVGFLP</sequence>